<proteinExistence type="predicted"/>
<sequence length="233" mass="26196">MVTRPNPSTPDSFEDNAYGCKEHQWAWSSGSMDIAGKYRTLNSGTPGIQKMQKTDTRLDKVPVSYPVVLHLVMPIFHMRWNMRNNNAHLHPQPTKTLPGIILGVKCIQGNRLYAPSKLPTFVSTFRQVSDSTAIRARHAGIAKERPKNAPGYSNVKFLILRRHSGSSNVLNELYPRIAWKRRTPLVNAGLLLISGLPVDVIIYDALFSRVQKDVDSAYKSYHVQKICGKHVPP</sequence>
<evidence type="ECO:0000313" key="1">
    <source>
        <dbReference type="EMBL" id="KAK0478980.1"/>
    </source>
</evidence>
<comment type="caution">
    <text evidence="1">The sequence shown here is derived from an EMBL/GenBank/DDBJ whole genome shotgun (WGS) entry which is preliminary data.</text>
</comment>
<protein>
    <submittedName>
        <fullName evidence="1">Uncharacterized protein</fullName>
    </submittedName>
</protein>
<evidence type="ECO:0000313" key="2">
    <source>
        <dbReference type="Proteomes" id="UP001175227"/>
    </source>
</evidence>
<keyword evidence="2" id="KW-1185">Reference proteome</keyword>
<dbReference type="EMBL" id="JAUEPR010000013">
    <property type="protein sequence ID" value="KAK0478980.1"/>
    <property type="molecule type" value="Genomic_DNA"/>
</dbReference>
<name>A0AA39UHE7_9AGAR</name>
<organism evidence="1 2">
    <name type="scientific">Armillaria novae-zelandiae</name>
    <dbReference type="NCBI Taxonomy" id="153914"/>
    <lineage>
        <taxon>Eukaryota</taxon>
        <taxon>Fungi</taxon>
        <taxon>Dikarya</taxon>
        <taxon>Basidiomycota</taxon>
        <taxon>Agaricomycotina</taxon>
        <taxon>Agaricomycetes</taxon>
        <taxon>Agaricomycetidae</taxon>
        <taxon>Agaricales</taxon>
        <taxon>Marasmiineae</taxon>
        <taxon>Physalacriaceae</taxon>
        <taxon>Armillaria</taxon>
    </lineage>
</organism>
<reference evidence="1" key="1">
    <citation type="submission" date="2023-06" db="EMBL/GenBank/DDBJ databases">
        <authorList>
            <consortium name="Lawrence Berkeley National Laboratory"/>
            <person name="Ahrendt S."/>
            <person name="Sahu N."/>
            <person name="Indic B."/>
            <person name="Wong-Bajracharya J."/>
            <person name="Merenyi Z."/>
            <person name="Ke H.-M."/>
            <person name="Monk M."/>
            <person name="Kocsube S."/>
            <person name="Drula E."/>
            <person name="Lipzen A."/>
            <person name="Balint B."/>
            <person name="Henrissat B."/>
            <person name="Andreopoulos B."/>
            <person name="Martin F.M."/>
            <person name="Harder C.B."/>
            <person name="Rigling D."/>
            <person name="Ford K.L."/>
            <person name="Foster G.D."/>
            <person name="Pangilinan J."/>
            <person name="Papanicolaou A."/>
            <person name="Barry K."/>
            <person name="LaButti K."/>
            <person name="Viragh M."/>
            <person name="Koriabine M."/>
            <person name="Yan M."/>
            <person name="Riley R."/>
            <person name="Champramary S."/>
            <person name="Plett K.L."/>
            <person name="Tsai I.J."/>
            <person name="Slot J."/>
            <person name="Sipos G."/>
            <person name="Plett J."/>
            <person name="Nagy L.G."/>
            <person name="Grigoriev I.V."/>
        </authorList>
    </citation>
    <scope>NUCLEOTIDE SEQUENCE</scope>
    <source>
        <strain evidence="1">ICMP 16352</strain>
    </source>
</reference>
<dbReference type="Proteomes" id="UP001175227">
    <property type="component" value="Unassembled WGS sequence"/>
</dbReference>
<gene>
    <name evidence="1" type="ORF">IW261DRAFT_1420312</name>
</gene>
<accession>A0AA39UHE7</accession>
<dbReference type="AlphaFoldDB" id="A0AA39UHE7"/>